<dbReference type="Pfam" id="PF02515">
    <property type="entry name" value="CoA_transf_3"/>
    <property type="match status" value="1"/>
</dbReference>
<keyword evidence="1" id="KW-0808">Transferase</keyword>
<dbReference type="InterPro" id="IPR003673">
    <property type="entry name" value="CoA-Trfase_fam_III"/>
</dbReference>
<gene>
    <name evidence="2" type="ORF">AVDCRST_MAG39-2647</name>
</gene>
<reference evidence="2" key="1">
    <citation type="submission" date="2020-02" db="EMBL/GenBank/DDBJ databases">
        <authorList>
            <person name="Meier V. D."/>
        </authorList>
    </citation>
    <scope>NUCLEOTIDE SEQUENCE</scope>
    <source>
        <strain evidence="2">AVDCRST_MAG39</strain>
    </source>
</reference>
<dbReference type="InterPro" id="IPR044855">
    <property type="entry name" value="CoA-Trfase_III_dom3_sf"/>
</dbReference>
<evidence type="ECO:0000313" key="2">
    <source>
        <dbReference type="EMBL" id="CAA9522962.1"/>
    </source>
</evidence>
<organism evidence="2">
    <name type="scientific">uncultured Sphingomonadaceae bacterium</name>
    <dbReference type="NCBI Taxonomy" id="169976"/>
    <lineage>
        <taxon>Bacteria</taxon>
        <taxon>Pseudomonadati</taxon>
        <taxon>Pseudomonadota</taxon>
        <taxon>Alphaproteobacteria</taxon>
        <taxon>Sphingomonadales</taxon>
        <taxon>Sphingomonadaceae</taxon>
        <taxon>environmental samples</taxon>
    </lineage>
</organism>
<sequence>MDGEDLTAAYFHSCNRGKRSIALDLANPADRETVRALARDSDVLFENFKVGGLLKYGLDHATLRGANPRLIYCSITGFGQDGPLAHRAGYDYVAQAMGGFMELTGEPDGPPQKAGIAYADIFTGVYACVGVLAALHRRTATGEGAYLDMALLDAQVAVLANQALNWMASGRVPTRQGAAHANLAPYQNFRVADGNLVIACGNDGQFAKLCAVLGCPALAADPRYATNPARVVNRAALIPLLEKLLRAWRRDPLIDALDAAGVPAGPINTVAQAFAEPQVIARGMRVDLPTSGGAFTPGVASPIIIDGVRQVADRGAPALDADRAAVLARVHAPVGRAPS</sequence>
<dbReference type="GO" id="GO:0008410">
    <property type="term" value="F:CoA-transferase activity"/>
    <property type="evidence" value="ECO:0007669"/>
    <property type="project" value="TreeGrafter"/>
</dbReference>
<dbReference type="AlphaFoldDB" id="A0A6J4TH02"/>
<dbReference type="Gene3D" id="3.40.50.10540">
    <property type="entry name" value="Crotonobetainyl-coa:carnitine coa-transferase, domain 1"/>
    <property type="match status" value="1"/>
</dbReference>
<name>A0A6J4TH02_9SPHN</name>
<accession>A0A6J4TH02</accession>
<dbReference type="PANTHER" id="PTHR48207">
    <property type="entry name" value="SUCCINATE--HYDROXYMETHYLGLUTARATE COA-TRANSFERASE"/>
    <property type="match status" value="1"/>
</dbReference>
<proteinExistence type="predicted"/>
<dbReference type="InterPro" id="IPR023606">
    <property type="entry name" value="CoA-Trfase_III_dom_1_sf"/>
</dbReference>
<protein>
    <submittedName>
        <fullName evidence="2">L-carnitine dehydratase/bile acid-inducible protein F</fullName>
    </submittedName>
</protein>
<dbReference type="EMBL" id="CADCVW010000107">
    <property type="protein sequence ID" value="CAA9522962.1"/>
    <property type="molecule type" value="Genomic_DNA"/>
</dbReference>
<dbReference type="PANTHER" id="PTHR48207:SF3">
    <property type="entry name" value="SUCCINATE--HYDROXYMETHYLGLUTARATE COA-TRANSFERASE"/>
    <property type="match status" value="1"/>
</dbReference>
<dbReference type="InterPro" id="IPR050483">
    <property type="entry name" value="CoA-transferase_III_domain"/>
</dbReference>
<evidence type="ECO:0000256" key="1">
    <source>
        <dbReference type="ARBA" id="ARBA00022679"/>
    </source>
</evidence>
<dbReference type="SUPFAM" id="SSF89796">
    <property type="entry name" value="CoA-transferase family III (CaiB/BaiF)"/>
    <property type="match status" value="1"/>
</dbReference>
<dbReference type="Gene3D" id="3.30.1540.10">
    <property type="entry name" value="formyl-coa transferase, domain 3"/>
    <property type="match status" value="1"/>
</dbReference>